<keyword evidence="4 10" id="KW-0812">Transmembrane</keyword>
<evidence type="ECO:0000256" key="6">
    <source>
        <dbReference type="ARBA" id="ARBA00022989"/>
    </source>
</evidence>
<feature type="repeat" description="Solcar" evidence="10">
    <location>
        <begin position="212"/>
        <end position="309"/>
    </location>
</feature>
<gene>
    <name evidence="13" type="ORF">OSTQU699_LOCUS707</name>
</gene>
<dbReference type="GO" id="GO:0031966">
    <property type="term" value="C:mitochondrial membrane"/>
    <property type="evidence" value="ECO:0007669"/>
    <property type="project" value="UniProtKB-SubCell"/>
</dbReference>
<evidence type="ECO:0000256" key="12">
    <source>
        <dbReference type="SAM" id="Phobius"/>
    </source>
</evidence>
<evidence type="ECO:0000256" key="4">
    <source>
        <dbReference type="ARBA" id="ARBA00022692"/>
    </source>
</evidence>
<evidence type="ECO:0000256" key="3">
    <source>
        <dbReference type="ARBA" id="ARBA00022448"/>
    </source>
</evidence>
<accession>A0A8S1IKX9</accession>
<feature type="transmembrane region" description="Helical" evidence="12">
    <location>
        <begin position="214"/>
        <end position="232"/>
    </location>
</feature>
<dbReference type="Gene3D" id="1.50.40.10">
    <property type="entry name" value="Mitochondrial carrier domain"/>
    <property type="match status" value="1"/>
</dbReference>
<keyword evidence="5" id="KW-0677">Repeat</keyword>
<evidence type="ECO:0000256" key="11">
    <source>
        <dbReference type="RuleBase" id="RU000488"/>
    </source>
</evidence>
<dbReference type="AlphaFoldDB" id="A0A8S1IKX9"/>
<dbReference type="EMBL" id="CAJHUC010000332">
    <property type="protein sequence ID" value="CAD7695346.1"/>
    <property type="molecule type" value="Genomic_DNA"/>
</dbReference>
<dbReference type="PRINTS" id="PR00926">
    <property type="entry name" value="MITOCARRIER"/>
</dbReference>
<evidence type="ECO:0000256" key="5">
    <source>
        <dbReference type="ARBA" id="ARBA00022737"/>
    </source>
</evidence>
<dbReference type="InterPro" id="IPR018108">
    <property type="entry name" value="MCP_transmembrane"/>
</dbReference>
<evidence type="ECO:0000256" key="1">
    <source>
        <dbReference type="ARBA" id="ARBA00004225"/>
    </source>
</evidence>
<dbReference type="PROSITE" id="PS51257">
    <property type="entry name" value="PROKAR_LIPOPROTEIN"/>
    <property type="match status" value="1"/>
</dbReference>
<keyword evidence="8 10" id="KW-0472">Membrane</keyword>
<evidence type="ECO:0000256" key="7">
    <source>
        <dbReference type="ARBA" id="ARBA00023128"/>
    </source>
</evidence>
<dbReference type="PANTHER" id="PTHR24089">
    <property type="entry name" value="SOLUTE CARRIER FAMILY 25"/>
    <property type="match status" value="1"/>
</dbReference>
<dbReference type="OrthoDB" id="18574at2759"/>
<protein>
    <recommendedName>
        <fullName evidence="15">Mitochondrial thiamine pyrophosphate carrier</fullName>
    </recommendedName>
</protein>
<comment type="similarity">
    <text evidence="2 11">Belongs to the mitochondrial carrier (TC 2.A.29) family.</text>
</comment>
<dbReference type="InterPro" id="IPR002067">
    <property type="entry name" value="MCP"/>
</dbReference>
<feature type="repeat" description="Solcar" evidence="10">
    <location>
        <begin position="114"/>
        <end position="200"/>
    </location>
</feature>
<dbReference type="Pfam" id="PF00153">
    <property type="entry name" value="Mito_carr"/>
    <property type="match status" value="3"/>
</dbReference>
<feature type="transmembrane region" description="Helical" evidence="12">
    <location>
        <begin position="171"/>
        <end position="194"/>
    </location>
</feature>
<comment type="function">
    <text evidence="9">Mitochondrial transporter that mediates uptake of thiamine diphosphate (ThDP) into mitochondria.</text>
</comment>
<evidence type="ECO:0000256" key="9">
    <source>
        <dbReference type="ARBA" id="ARBA00055350"/>
    </source>
</evidence>
<name>A0A8S1IKX9_9CHLO</name>
<keyword evidence="14" id="KW-1185">Reference proteome</keyword>
<dbReference type="PROSITE" id="PS50920">
    <property type="entry name" value="SOLCAR"/>
    <property type="match status" value="3"/>
</dbReference>
<keyword evidence="3 11" id="KW-0813">Transport</keyword>
<reference evidence="13" key="1">
    <citation type="submission" date="2020-12" db="EMBL/GenBank/DDBJ databases">
        <authorList>
            <person name="Iha C."/>
        </authorList>
    </citation>
    <scope>NUCLEOTIDE SEQUENCE</scope>
</reference>
<feature type="repeat" description="Solcar" evidence="10">
    <location>
        <begin position="10"/>
        <end position="105"/>
    </location>
</feature>
<evidence type="ECO:0000256" key="10">
    <source>
        <dbReference type="PROSITE-ProRule" id="PRU00282"/>
    </source>
</evidence>
<evidence type="ECO:0008006" key="15">
    <source>
        <dbReference type="Google" id="ProtNLM"/>
    </source>
</evidence>
<dbReference type="SUPFAM" id="SSF103506">
    <property type="entry name" value="Mitochondrial carrier"/>
    <property type="match status" value="1"/>
</dbReference>
<dbReference type="GO" id="GO:0090422">
    <property type="term" value="F:thiamine pyrophosphate transmembrane transporter activity"/>
    <property type="evidence" value="ECO:0007669"/>
    <property type="project" value="UniProtKB-ARBA"/>
</dbReference>
<evidence type="ECO:0000256" key="2">
    <source>
        <dbReference type="ARBA" id="ARBA00006375"/>
    </source>
</evidence>
<dbReference type="InterPro" id="IPR023395">
    <property type="entry name" value="MCP_dom_sf"/>
</dbReference>
<organism evidence="13 14">
    <name type="scientific">Ostreobium quekettii</name>
    <dbReference type="NCBI Taxonomy" id="121088"/>
    <lineage>
        <taxon>Eukaryota</taxon>
        <taxon>Viridiplantae</taxon>
        <taxon>Chlorophyta</taxon>
        <taxon>core chlorophytes</taxon>
        <taxon>Ulvophyceae</taxon>
        <taxon>TCBD clade</taxon>
        <taxon>Bryopsidales</taxon>
        <taxon>Ostreobineae</taxon>
        <taxon>Ostreobiaceae</taxon>
        <taxon>Ostreobium</taxon>
    </lineage>
</organism>
<keyword evidence="7" id="KW-0496">Mitochondrion</keyword>
<keyword evidence="6 12" id="KW-1133">Transmembrane helix</keyword>
<evidence type="ECO:0000313" key="14">
    <source>
        <dbReference type="Proteomes" id="UP000708148"/>
    </source>
</evidence>
<sequence>MPGARGRQEQPPVVHAVAGAIAGCVSRFVVGPLDVIKIRFQVQVEPIAAGAPGAGSKYTGIAQAFKAILREEGIQGLWRGTVPGQLLSVPYTAVQFVALQECKAVAERLGLQGSPPWVSFLSGGLAGAAATIASYPFDLLRTTLAAQGEPKVYSGMIDAARKIVEVRGMPGLYMGLGVTLMEIFPYSAITFGSYDYFNAVWTSRVGSKDGSPSTLQTFMCGLMAGIVAKLVTAPLDVAKKRYQVAGLKRSIQYGKRIEPKAVQNLAICFTELYKQEGLAGLWKGSLPNILKAGPAAAVTFLSYEFVLRHLLVGRQG</sequence>
<dbReference type="Proteomes" id="UP000708148">
    <property type="component" value="Unassembled WGS sequence"/>
</dbReference>
<comment type="subcellular location">
    <subcellularLocation>
        <location evidence="1">Mitochondrion membrane</location>
        <topology evidence="1">Multi-pass membrane protein</topology>
    </subcellularLocation>
</comment>
<evidence type="ECO:0000313" key="13">
    <source>
        <dbReference type="EMBL" id="CAD7695346.1"/>
    </source>
</evidence>
<evidence type="ECO:0000256" key="8">
    <source>
        <dbReference type="ARBA" id="ARBA00023136"/>
    </source>
</evidence>
<dbReference type="FunFam" id="1.50.40.10:FF:000011">
    <property type="entry name" value="Mitochondrial thiamine pyrophosphate carrier 1"/>
    <property type="match status" value="1"/>
</dbReference>
<proteinExistence type="inferred from homology"/>
<comment type="caution">
    <text evidence="13">The sequence shown here is derived from an EMBL/GenBank/DDBJ whole genome shotgun (WGS) entry which is preliminary data.</text>
</comment>